<gene>
    <name evidence="1" type="ORF">QQ002_12270</name>
</gene>
<dbReference type="RefSeq" id="WP_301160932.1">
    <property type="nucleotide sequence ID" value="NZ_JAUHQB010000010.1"/>
</dbReference>
<proteinExistence type="predicted"/>
<accession>A0AB35MKN2</accession>
<evidence type="ECO:0000313" key="2">
    <source>
        <dbReference type="Proteomes" id="UP001172756"/>
    </source>
</evidence>
<sequence length="787" mass="83199">MTPPHLSLRRRLPGALGAALAVVLLSTVLALIPTPRDTAQAASGSLFDPGFIISDALFFDGTALTAEEIDAFIDSKNAGCAPGRVCIENYRESITAKAATSYYGCSAVAARANATAGEIIAAVGAACGISPKAILVILQKEQSLITSTAPSARAFAYAMGAGCPDTAPCDVDYAGFYEQVYYGAKLLKGYTLTNSNHYTRYQAGTTAQVAYHPNSYRTPATCGFATVDVVNQATHALYVYTPYTPNQALLDGGSDACSSYGNYNFWKLYSSWFGPTRTSDSLMTAAGTSTTYLVTPDGKYAFGAFPTAAEFSALGTVATVSSRFLDSFPLLGTVTSMVKDSVTNDYFIVDRGSKIPLDQCSGGGQGHLLRYSCGAAPAMTTAQLDAIPSERPMSNILRTTSGLVYALDADGKHAYSGSAAVLESGATWPEYATTVRDQVLSRTPLAATLIADGYAATAGDDIVFRSGSAYGAVAPELWALAGLDAAFGTPKGMPAASWLAPESTELSGLMAPEGSATAYILRSGGLMPVDVDAVADAQLDIVEADLLERLPVLSFELELPRFIRDSETSTLYWTDGSSRRSVASNADRDRIAERTGISNHTMTLPPLAIEVFPDGGRLMPPGDVVRDASTGRYWYLDGVDLRWRMPSDRAPEFTTAVIPTVAASALQGYADRGINASMGLTCSDGRWMNSAGTRYAISEDDARHLMPAIKFYPYEDSTCAAMPVGDGAATRLLTDGQGRYYYVTDGARSQITSGALRDQLITELGSPVTVSKATLRMFPIAAANLVP</sequence>
<dbReference type="EMBL" id="JAUHQB010000010">
    <property type="protein sequence ID" value="MDN4484318.1"/>
    <property type="molecule type" value="Genomic_DNA"/>
</dbReference>
<evidence type="ECO:0000313" key="1">
    <source>
        <dbReference type="EMBL" id="MDN4484318.1"/>
    </source>
</evidence>
<dbReference type="AlphaFoldDB" id="A0AB35MKN2"/>
<reference evidence="1 2" key="1">
    <citation type="submission" date="2023-06" db="EMBL/GenBank/DDBJ databases">
        <title>SYSU T0a273.</title>
        <authorList>
            <person name="Gao L."/>
            <person name="Fang B.-Z."/>
            <person name="Li W.-J."/>
        </authorList>
    </citation>
    <scope>NUCLEOTIDE SEQUENCE [LARGE SCALE GENOMIC DNA]</scope>
    <source>
        <strain evidence="1 2">SYSU T0a273</strain>
    </source>
</reference>
<comment type="caution">
    <text evidence="1">The sequence shown here is derived from an EMBL/GenBank/DDBJ whole genome shotgun (WGS) entry which is preliminary data.</text>
</comment>
<dbReference type="Proteomes" id="UP001172756">
    <property type="component" value="Unassembled WGS sequence"/>
</dbReference>
<organism evidence="1 2">
    <name type="scientific">Demequina lignilytica</name>
    <dbReference type="NCBI Taxonomy" id="3051663"/>
    <lineage>
        <taxon>Bacteria</taxon>
        <taxon>Bacillati</taxon>
        <taxon>Actinomycetota</taxon>
        <taxon>Actinomycetes</taxon>
        <taxon>Micrococcales</taxon>
        <taxon>Demequinaceae</taxon>
        <taxon>Demequina</taxon>
    </lineage>
</organism>
<protein>
    <submittedName>
        <fullName evidence="1">Uncharacterized protein</fullName>
    </submittedName>
</protein>
<name>A0AB35MKN2_9MICO</name>